<accession>A0ABW0E8Y6</accession>
<organism evidence="3 4">
    <name type="scientific">Adhaeribacter terreus</name>
    <dbReference type="NCBI Taxonomy" id="529703"/>
    <lineage>
        <taxon>Bacteria</taxon>
        <taxon>Pseudomonadati</taxon>
        <taxon>Bacteroidota</taxon>
        <taxon>Cytophagia</taxon>
        <taxon>Cytophagales</taxon>
        <taxon>Hymenobacteraceae</taxon>
        <taxon>Adhaeribacter</taxon>
    </lineage>
</organism>
<dbReference type="InterPro" id="IPR026444">
    <property type="entry name" value="Secre_tail"/>
</dbReference>
<dbReference type="Proteomes" id="UP001596161">
    <property type="component" value="Unassembled WGS sequence"/>
</dbReference>
<feature type="chain" id="PRO_5045653254" evidence="1">
    <location>
        <begin position="20"/>
        <end position="505"/>
    </location>
</feature>
<evidence type="ECO:0000256" key="1">
    <source>
        <dbReference type="SAM" id="SignalP"/>
    </source>
</evidence>
<dbReference type="RefSeq" id="WP_378016009.1">
    <property type="nucleotide sequence ID" value="NZ_JBHSKT010000002.1"/>
</dbReference>
<dbReference type="EMBL" id="JBHSKT010000002">
    <property type="protein sequence ID" value="MFC5269628.1"/>
    <property type="molecule type" value="Genomic_DNA"/>
</dbReference>
<evidence type="ECO:0000313" key="3">
    <source>
        <dbReference type="EMBL" id="MFC5269628.1"/>
    </source>
</evidence>
<sequence length="505" mass="56184">MKKLLFFVFSFCFLLQAHAQQIVREWVYKPDNTSKSFTASLLTRNGDVLLTGAYGPNVVGAIYQKIYMLVKPNLDTIWVKNGSSISRGGNDGIIQTPDNGFAYYGGQQYSNPNAAGPSLHRLDANGNTRWTKQYPTGYWEFGQKILLAPDSGFFFGGWSQMAGTPRSFTLARADSLGNLKWRKHYNWHLNDNLSDIQHTRNGNIIMYGTTITNTERIKLLLVNQNGDSVLGRTLSIIGDPNRHERIFWDRCTITSLSDNGFLIAAEIDTIPATGQKLGMMVKVNANLQPQWHYIHRSMPNNVLFIKAKELTDSSVVVLGFSRQVAAGTTPNNQFFLYHLGKKGGLQNIYTFTSALGQKIFPIVMEALPDSSFIIGGYAIITSQSYPMAFYLAKVKIPGLPPAMPAPAIVSGIKPDFSLYEINLGQSYPNPTASEAIIPYSLPKNYNQASITIKEIATGKEIRRYELKKNSNSLTIDISNLSNGLYLYSLEIDDKPVATKKLAVMK</sequence>
<dbReference type="NCBIfam" id="TIGR04183">
    <property type="entry name" value="Por_Secre_tail"/>
    <property type="match status" value="1"/>
</dbReference>
<dbReference type="PANTHER" id="PTHR42754:SF1">
    <property type="entry name" value="LIPOPROTEIN"/>
    <property type="match status" value="1"/>
</dbReference>
<dbReference type="Pfam" id="PF18962">
    <property type="entry name" value="Por_Secre_tail"/>
    <property type="match status" value="1"/>
</dbReference>
<proteinExistence type="predicted"/>
<keyword evidence="1" id="KW-0732">Signal</keyword>
<keyword evidence="4" id="KW-1185">Reference proteome</keyword>
<feature type="domain" description="Secretion system C-terminal sorting" evidence="2">
    <location>
        <begin position="427"/>
        <end position="502"/>
    </location>
</feature>
<name>A0ABW0E8Y6_9BACT</name>
<comment type="caution">
    <text evidence="3">The sequence shown here is derived from an EMBL/GenBank/DDBJ whole genome shotgun (WGS) entry which is preliminary data.</text>
</comment>
<protein>
    <submittedName>
        <fullName evidence="3">T9SS type A sorting domain-containing protein</fullName>
    </submittedName>
</protein>
<dbReference type="PANTHER" id="PTHR42754">
    <property type="entry name" value="ENDOGLUCANASE"/>
    <property type="match status" value="1"/>
</dbReference>
<evidence type="ECO:0000313" key="4">
    <source>
        <dbReference type="Proteomes" id="UP001596161"/>
    </source>
</evidence>
<evidence type="ECO:0000259" key="2">
    <source>
        <dbReference type="Pfam" id="PF18962"/>
    </source>
</evidence>
<reference evidence="4" key="1">
    <citation type="journal article" date="2019" name="Int. J. Syst. Evol. Microbiol.">
        <title>The Global Catalogue of Microorganisms (GCM) 10K type strain sequencing project: providing services to taxonomists for standard genome sequencing and annotation.</title>
        <authorList>
            <consortium name="The Broad Institute Genomics Platform"/>
            <consortium name="The Broad Institute Genome Sequencing Center for Infectious Disease"/>
            <person name="Wu L."/>
            <person name="Ma J."/>
        </authorList>
    </citation>
    <scope>NUCLEOTIDE SEQUENCE [LARGE SCALE GENOMIC DNA]</scope>
    <source>
        <strain evidence="4">KACC 12602</strain>
    </source>
</reference>
<feature type="signal peptide" evidence="1">
    <location>
        <begin position="1"/>
        <end position="19"/>
    </location>
</feature>
<gene>
    <name evidence="3" type="ORF">ACFPIB_03335</name>
</gene>